<dbReference type="Proteomes" id="UP000054279">
    <property type="component" value="Unassembled WGS sequence"/>
</dbReference>
<dbReference type="AlphaFoldDB" id="A0A0C9TKJ3"/>
<keyword evidence="2" id="KW-1185">Reference proteome</keyword>
<organism evidence="1 2">
    <name type="scientific">Sphaerobolus stellatus (strain SS14)</name>
    <dbReference type="NCBI Taxonomy" id="990650"/>
    <lineage>
        <taxon>Eukaryota</taxon>
        <taxon>Fungi</taxon>
        <taxon>Dikarya</taxon>
        <taxon>Basidiomycota</taxon>
        <taxon>Agaricomycotina</taxon>
        <taxon>Agaricomycetes</taxon>
        <taxon>Phallomycetidae</taxon>
        <taxon>Geastrales</taxon>
        <taxon>Sphaerobolaceae</taxon>
        <taxon>Sphaerobolus</taxon>
    </lineage>
</organism>
<evidence type="ECO:0000313" key="2">
    <source>
        <dbReference type="Proteomes" id="UP000054279"/>
    </source>
</evidence>
<dbReference type="EMBL" id="KN837264">
    <property type="protein sequence ID" value="KIJ30293.1"/>
    <property type="molecule type" value="Genomic_DNA"/>
</dbReference>
<accession>A0A0C9TKJ3</accession>
<proteinExistence type="predicted"/>
<evidence type="ECO:0000313" key="1">
    <source>
        <dbReference type="EMBL" id="KIJ30293.1"/>
    </source>
</evidence>
<gene>
    <name evidence="1" type="ORF">M422DRAFT_784011</name>
</gene>
<name>A0A0C9TKJ3_SPHS4</name>
<sequence length="140" mass="15872">MEGDWPTWHFVSVRGQKTKHVACRNNEKHQRILRNPEHPRAHHLRFPRWPGSSAHPSDSFSPGLTFLCVPHPALLPPQPHRNNLIGDKQPGTHIPHPSIPTPITIMRPYGSMVHSNNGRQSLACCPPNECSPSFFVFYDP</sequence>
<protein>
    <submittedName>
        <fullName evidence="1">Uncharacterized protein</fullName>
    </submittedName>
</protein>
<dbReference type="HOGENOM" id="CLU_1866399_0_0_1"/>
<reference evidence="1 2" key="1">
    <citation type="submission" date="2014-06" db="EMBL/GenBank/DDBJ databases">
        <title>Evolutionary Origins and Diversification of the Mycorrhizal Mutualists.</title>
        <authorList>
            <consortium name="DOE Joint Genome Institute"/>
            <consortium name="Mycorrhizal Genomics Consortium"/>
            <person name="Kohler A."/>
            <person name="Kuo A."/>
            <person name="Nagy L.G."/>
            <person name="Floudas D."/>
            <person name="Copeland A."/>
            <person name="Barry K.W."/>
            <person name="Cichocki N."/>
            <person name="Veneault-Fourrey C."/>
            <person name="LaButti K."/>
            <person name="Lindquist E.A."/>
            <person name="Lipzen A."/>
            <person name="Lundell T."/>
            <person name="Morin E."/>
            <person name="Murat C."/>
            <person name="Riley R."/>
            <person name="Ohm R."/>
            <person name="Sun H."/>
            <person name="Tunlid A."/>
            <person name="Henrissat B."/>
            <person name="Grigoriev I.V."/>
            <person name="Hibbett D.S."/>
            <person name="Martin F."/>
        </authorList>
    </citation>
    <scope>NUCLEOTIDE SEQUENCE [LARGE SCALE GENOMIC DNA]</scope>
    <source>
        <strain evidence="1 2">SS14</strain>
    </source>
</reference>